<keyword evidence="3" id="KW-1185">Reference proteome</keyword>
<protein>
    <recommendedName>
        <fullName evidence="4">F-box domain-containing protein</fullName>
    </recommendedName>
</protein>
<dbReference type="EMBL" id="KL197714">
    <property type="protein sequence ID" value="KDQ60159.1"/>
    <property type="molecule type" value="Genomic_DNA"/>
</dbReference>
<evidence type="ECO:0008006" key="4">
    <source>
        <dbReference type="Google" id="ProtNLM"/>
    </source>
</evidence>
<gene>
    <name evidence="2" type="ORF">JAAARDRAFT_191563</name>
</gene>
<dbReference type="HOGENOM" id="CLU_030668_0_0_1"/>
<feature type="compositionally biased region" description="Acidic residues" evidence="1">
    <location>
        <begin position="456"/>
        <end position="475"/>
    </location>
</feature>
<sequence length="500" mass="55820">MAEPGYRCCYDLEAKNMDQGMSILYLGVEDSGPKDSLVSASGFTPVFKQPPPEILQSIFNFAIPSPSVLDPSLSFGEMSVWSQTLRDKKSIVMVCKAWLDVGLEYLYEDIVLRRITQIPPLVWTLHITRPDFGAFVKGLNVICVVPDAFRSLFETGMKCILSRCPRLINVSLRFTSLPSPYKSPDPPLSWIGSAPGSVEGIGLNEQLAFSPSIATHLSTSEALVSLTITLPAYPSTCDSPFRTFLSFHRLEYFQCAVDRRTAIELANVSKHWSLPRLRGVTFELTSCGPWVNTEPFSTFCGTYSHLQYLHIWPYLLYTGNLFDVQPVIARCPNLQHLIFPLESKFPVEHPALMYIDVWLPAAHKAVVLPSPLVVSGSFPALRCTRTLDRSLNPFSQLPMLFRPQEGVGSISENRIHHLPGVIVRETLSTIVQLRDLSNAEDSEDSDESYEWTASESETDGSSSDDGEEAIEECHEEDELGLEAGLARFHELSSQDTEFEK</sequence>
<dbReference type="OrthoDB" id="3258555at2759"/>
<dbReference type="Proteomes" id="UP000027265">
    <property type="component" value="Unassembled WGS sequence"/>
</dbReference>
<feature type="compositionally biased region" description="Acidic residues" evidence="1">
    <location>
        <begin position="438"/>
        <end position="449"/>
    </location>
</feature>
<reference evidence="3" key="1">
    <citation type="journal article" date="2014" name="Proc. Natl. Acad. Sci. U.S.A.">
        <title>Extensive sampling of basidiomycete genomes demonstrates inadequacy of the white-rot/brown-rot paradigm for wood decay fungi.</title>
        <authorList>
            <person name="Riley R."/>
            <person name="Salamov A.A."/>
            <person name="Brown D.W."/>
            <person name="Nagy L.G."/>
            <person name="Floudas D."/>
            <person name="Held B.W."/>
            <person name="Levasseur A."/>
            <person name="Lombard V."/>
            <person name="Morin E."/>
            <person name="Otillar R."/>
            <person name="Lindquist E.A."/>
            <person name="Sun H."/>
            <person name="LaButti K.M."/>
            <person name="Schmutz J."/>
            <person name="Jabbour D."/>
            <person name="Luo H."/>
            <person name="Baker S.E."/>
            <person name="Pisabarro A.G."/>
            <person name="Walton J.D."/>
            <person name="Blanchette R.A."/>
            <person name="Henrissat B."/>
            <person name="Martin F."/>
            <person name="Cullen D."/>
            <person name="Hibbett D.S."/>
            <person name="Grigoriev I.V."/>
        </authorList>
    </citation>
    <scope>NUCLEOTIDE SEQUENCE [LARGE SCALE GENOMIC DNA]</scope>
    <source>
        <strain evidence="3">MUCL 33604</strain>
    </source>
</reference>
<name>A0A067PZM1_9AGAM</name>
<proteinExistence type="predicted"/>
<organism evidence="2 3">
    <name type="scientific">Jaapia argillacea MUCL 33604</name>
    <dbReference type="NCBI Taxonomy" id="933084"/>
    <lineage>
        <taxon>Eukaryota</taxon>
        <taxon>Fungi</taxon>
        <taxon>Dikarya</taxon>
        <taxon>Basidiomycota</taxon>
        <taxon>Agaricomycotina</taxon>
        <taxon>Agaricomycetes</taxon>
        <taxon>Agaricomycetidae</taxon>
        <taxon>Jaapiales</taxon>
        <taxon>Jaapiaceae</taxon>
        <taxon>Jaapia</taxon>
    </lineage>
</organism>
<dbReference type="InParanoid" id="A0A067PZM1"/>
<dbReference type="AlphaFoldDB" id="A0A067PZM1"/>
<feature type="region of interest" description="Disordered" evidence="1">
    <location>
        <begin position="437"/>
        <end position="475"/>
    </location>
</feature>
<accession>A0A067PZM1</accession>
<evidence type="ECO:0000256" key="1">
    <source>
        <dbReference type="SAM" id="MobiDB-lite"/>
    </source>
</evidence>
<evidence type="ECO:0000313" key="3">
    <source>
        <dbReference type="Proteomes" id="UP000027265"/>
    </source>
</evidence>
<evidence type="ECO:0000313" key="2">
    <source>
        <dbReference type="EMBL" id="KDQ60159.1"/>
    </source>
</evidence>